<gene>
    <name evidence="3" type="ORF">PCYB_004320</name>
</gene>
<evidence type="ECO:0008006" key="5">
    <source>
        <dbReference type="Google" id="ProtNLM"/>
    </source>
</evidence>
<evidence type="ECO:0000313" key="4">
    <source>
        <dbReference type="Proteomes" id="UP000006319"/>
    </source>
</evidence>
<keyword evidence="2" id="KW-0472">Membrane</keyword>
<dbReference type="VEuPathDB" id="PlasmoDB:PCYB_004320"/>
<dbReference type="Proteomes" id="UP000006319">
    <property type="component" value="Unassembled WGS sequence"/>
</dbReference>
<feature type="region of interest" description="Disordered" evidence="1">
    <location>
        <begin position="249"/>
        <end position="272"/>
    </location>
</feature>
<keyword evidence="2" id="KW-0812">Transmembrane</keyword>
<protein>
    <recommendedName>
        <fullName evidence="5">CYIR protein</fullName>
    </recommendedName>
</protein>
<proteinExistence type="predicted"/>
<dbReference type="AlphaFoldDB" id="K6UNP6"/>
<accession>K6UNP6</accession>
<reference evidence="3 4" key="1">
    <citation type="journal article" date="2012" name="Nat. Genet.">
        <title>Plasmodium cynomolgi genome sequences provide insight into Plasmodium vivax and the monkey malaria clade.</title>
        <authorList>
            <person name="Tachibana S."/>
            <person name="Sullivan S.A."/>
            <person name="Kawai S."/>
            <person name="Nakamura S."/>
            <person name="Kim H.R."/>
            <person name="Goto N."/>
            <person name="Arisue N."/>
            <person name="Palacpac N.M.Q."/>
            <person name="Honma H."/>
            <person name="Yagi M."/>
            <person name="Tougan T."/>
            <person name="Katakai Y."/>
            <person name="Kaneko O."/>
            <person name="Mita T."/>
            <person name="Kita K."/>
            <person name="Yasutomi Y."/>
            <person name="Sutton P.L."/>
            <person name="Shakhbatyan R."/>
            <person name="Horii T."/>
            <person name="Yasunaga T."/>
            <person name="Barnwell J.W."/>
            <person name="Escalante A.A."/>
            <person name="Carlton J.M."/>
            <person name="Tanabe K."/>
        </authorList>
    </citation>
    <scope>NUCLEOTIDE SEQUENCE [LARGE SCALE GENOMIC DNA]</scope>
    <source>
        <strain evidence="3 4">B</strain>
    </source>
</reference>
<dbReference type="RefSeq" id="XP_004227901.1">
    <property type="nucleotide sequence ID" value="XM_004227853.1"/>
</dbReference>
<evidence type="ECO:0000256" key="2">
    <source>
        <dbReference type="SAM" id="Phobius"/>
    </source>
</evidence>
<dbReference type="PhylomeDB" id="K6UNP6"/>
<feature type="transmembrane region" description="Helical" evidence="2">
    <location>
        <begin position="284"/>
        <end position="302"/>
    </location>
</feature>
<dbReference type="KEGG" id="pcy:PCYB_004320"/>
<keyword evidence="2" id="KW-1133">Transmembrane helix</keyword>
<evidence type="ECO:0000313" key="3">
    <source>
        <dbReference type="EMBL" id="GAB69683.1"/>
    </source>
</evidence>
<name>K6UNP6_PLACD</name>
<organism evidence="3 4">
    <name type="scientific">Plasmodium cynomolgi (strain B)</name>
    <dbReference type="NCBI Taxonomy" id="1120755"/>
    <lineage>
        <taxon>Eukaryota</taxon>
        <taxon>Sar</taxon>
        <taxon>Alveolata</taxon>
        <taxon>Apicomplexa</taxon>
        <taxon>Aconoidasida</taxon>
        <taxon>Haemosporida</taxon>
        <taxon>Plasmodiidae</taxon>
        <taxon>Plasmodium</taxon>
        <taxon>Plasmodium (Plasmodium)</taxon>
    </lineage>
</organism>
<dbReference type="OrthoDB" id="10443534at2759"/>
<dbReference type="GeneID" id="14696225"/>
<sequence>METKRHFKVWNIYYDFEERVHRGNENDNNNCESLCNLNLVGSSEKLSGCKDFCKKLMRNLRYFSKDSKVFDTNSMNCNVLNNWIYNSIEKNITTNDIVKKFFETYNNNMGEKQNDEKCHFPNNQIYEPINISLLDAFNDDMIYVYVSIKENGNNRISALKLVCQCVRIYKRMKEQYCRKADEDNEKHTNTCLKLNKFMDSYTSLRAYLGDVNSYITSLDDIDKECFEINLPAELNNLLLLKRPESPDNALREGLDESAEDTDGASDGGLTSPLEMVDNSMKKSITATIGTFTGASFLIALLYKVNTKFYLNI</sequence>
<keyword evidence="4" id="KW-1185">Reference proteome</keyword>
<evidence type="ECO:0000256" key="1">
    <source>
        <dbReference type="SAM" id="MobiDB-lite"/>
    </source>
</evidence>
<dbReference type="EMBL" id="DF157591">
    <property type="protein sequence ID" value="GAB69683.1"/>
    <property type="molecule type" value="Genomic_DNA"/>
</dbReference>